<dbReference type="STRING" id="1834191.A5886_001724"/>
<dbReference type="PROSITE" id="PS00893">
    <property type="entry name" value="NUDIX_BOX"/>
    <property type="match status" value="1"/>
</dbReference>
<evidence type="ECO:0000256" key="1">
    <source>
        <dbReference type="ARBA" id="ARBA00022801"/>
    </source>
</evidence>
<comment type="caution">
    <text evidence="3">The sequence shown here is derived from an EMBL/GenBank/DDBJ whole genome shotgun (WGS) entry which is preliminary data.</text>
</comment>
<dbReference type="InterPro" id="IPR015797">
    <property type="entry name" value="NUDIX_hydrolase-like_dom_sf"/>
</dbReference>
<dbReference type="GO" id="GO:0016787">
    <property type="term" value="F:hydrolase activity"/>
    <property type="evidence" value="ECO:0007669"/>
    <property type="project" value="UniProtKB-KW"/>
</dbReference>
<dbReference type="AlphaFoldDB" id="A0A242A6I0"/>
<keyword evidence="4" id="KW-1185">Reference proteome</keyword>
<accession>A0A242A6I0</accession>
<reference evidence="3 4" key="1">
    <citation type="submission" date="2017-05" db="EMBL/GenBank/DDBJ databases">
        <title>The Genome Sequence of Enterococcus sp. 8G7_MSG3316.</title>
        <authorList>
            <consortium name="The Broad Institute Genomics Platform"/>
            <consortium name="The Broad Institute Genomic Center for Infectious Diseases"/>
            <person name="Earl A."/>
            <person name="Manson A."/>
            <person name="Schwartman J."/>
            <person name="Gilmore M."/>
            <person name="Abouelleil A."/>
            <person name="Cao P."/>
            <person name="Chapman S."/>
            <person name="Cusick C."/>
            <person name="Shea T."/>
            <person name="Young S."/>
            <person name="Neafsey D."/>
            <person name="Nusbaum C."/>
            <person name="Birren B."/>
        </authorList>
    </citation>
    <scope>NUCLEOTIDE SEQUENCE [LARGE SCALE GENOMIC DNA]</scope>
    <source>
        <strain evidence="3 4">8G7_MSG3316</strain>
    </source>
</reference>
<dbReference type="Gene3D" id="3.90.79.10">
    <property type="entry name" value="Nucleoside Triphosphate Pyrophosphohydrolase"/>
    <property type="match status" value="1"/>
</dbReference>
<dbReference type="Pfam" id="PF00293">
    <property type="entry name" value="NUDIX"/>
    <property type="match status" value="1"/>
</dbReference>
<protein>
    <recommendedName>
        <fullName evidence="2">Nudix hydrolase domain-containing protein</fullName>
    </recommendedName>
</protein>
<dbReference type="EMBL" id="NGKU01000001">
    <property type="protein sequence ID" value="OTN76646.1"/>
    <property type="molecule type" value="Genomic_DNA"/>
</dbReference>
<dbReference type="PROSITE" id="PS51462">
    <property type="entry name" value="NUDIX"/>
    <property type="match status" value="1"/>
</dbReference>
<evidence type="ECO:0000313" key="3">
    <source>
        <dbReference type="EMBL" id="OTN76646.1"/>
    </source>
</evidence>
<evidence type="ECO:0000313" key="4">
    <source>
        <dbReference type="Proteomes" id="UP000195043"/>
    </source>
</evidence>
<evidence type="ECO:0000259" key="2">
    <source>
        <dbReference type="PROSITE" id="PS51462"/>
    </source>
</evidence>
<gene>
    <name evidence="3" type="ORF">A5886_001724</name>
</gene>
<name>A0A242A6I0_9ENTE</name>
<dbReference type="RefSeq" id="WP_179190009.1">
    <property type="nucleotide sequence ID" value="NZ_NGKU01000001.1"/>
</dbReference>
<dbReference type="Proteomes" id="UP000195043">
    <property type="component" value="Unassembled WGS sequence"/>
</dbReference>
<organism evidence="3 4">
    <name type="scientific">Candidatus Enterococcus testudinis</name>
    <dbReference type="NCBI Taxonomy" id="1834191"/>
    <lineage>
        <taxon>Bacteria</taxon>
        <taxon>Bacillati</taxon>
        <taxon>Bacillota</taxon>
        <taxon>Bacilli</taxon>
        <taxon>Lactobacillales</taxon>
        <taxon>Enterococcaceae</taxon>
        <taxon>Enterococcus</taxon>
    </lineage>
</organism>
<proteinExistence type="predicted"/>
<feature type="domain" description="Nudix hydrolase" evidence="2">
    <location>
        <begin position="48"/>
        <end position="173"/>
    </location>
</feature>
<dbReference type="SUPFAM" id="SSF55811">
    <property type="entry name" value="Nudix"/>
    <property type="match status" value="1"/>
</dbReference>
<dbReference type="InterPro" id="IPR000086">
    <property type="entry name" value="NUDIX_hydrolase_dom"/>
</dbReference>
<keyword evidence="1" id="KW-0378">Hydrolase</keyword>
<sequence>MDITKEILRELNLTATPLSNFTGQDKLARIKKLIVDSNGRVLRENNRNIHLSASAVVFNQDTMFFIEHPYLKKRLLPAGHVEFGETPLETAVREFNEETGYFVIPNKLYPLLDVNLINIPENTFTQEPAHTHIDFRYKLSLSLKKPIRAELETYLMGKYQVPNEFLKYFELVK</sequence>
<dbReference type="InterPro" id="IPR020084">
    <property type="entry name" value="NUDIX_hydrolase_CS"/>
</dbReference>